<evidence type="ECO:0000256" key="3">
    <source>
        <dbReference type="ARBA" id="ARBA00022989"/>
    </source>
</evidence>
<dbReference type="PANTHER" id="PTHR30566:SF25">
    <property type="entry name" value="INNER MEMBRANE PROTEIN"/>
    <property type="match status" value="1"/>
</dbReference>
<dbReference type="InterPro" id="IPR023408">
    <property type="entry name" value="MscS_beta-dom_sf"/>
</dbReference>
<evidence type="ECO:0000259" key="6">
    <source>
        <dbReference type="Pfam" id="PF00924"/>
    </source>
</evidence>
<evidence type="ECO:0000256" key="4">
    <source>
        <dbReference type="ARBA" id="ARBA00023136"/>
    </source>
</evidence>
<feature type="signal peptide" evidence="5">
    <location>
        <begin position="1"/>
        <end position="19"/>
    </location>
</feature>
<keyword evidence="4" id="KW-0472">Membrane</keyword>
<dbReference type="Pfam" id="PF00924">
    <property type="entry name" value="MS_channel_2nd"/>
    <property type="match status" value="1"/>
</dbReference>
<reference evidence="7 8" key="1">
    <citation type="journal article" date="2016" name="PLoS ONE">
        <title>Complete Genome Sequence and Comparative Genomics of a Novel Myxobacterium Myxococcus hansupus.</title>
        <authorList>
            <person name="Sharma G."/>
            <person name="Narwani T."/>
            <person name="Subramanian S."/>
        </authorList>
    </citation>
    <scope>NUCLEOTIDE SEQUENCE [LARGE SCALE GENOMIC DNA]</scope>
    <source>
        <strain evidence="8">mixupus</strain>
    </source>
</reference>
<dbReference type="STRING" id="1297742.A176_006421"/>
<name>A0A0H4X2Y2_9BACT</name>
<dbReference type="SUPFAM" id="SSF50182">
    <property type="entry name" value="Sm-like ribonucleoproteins"/>
    <property type="match status" value="1"/>
</dbReference>
<evidence type="ECO:0000256" key="5">
    <source>
        <dbReference type="SAM" id="SignalP"/>
    </source>
</evidence>
<keyword evidence="3" id="KW-1133">Transmembrane helix</keyword>
<keyword evidence="2" id="KW-0812">Transmembrane</keyword>
<keyword evidence="5" id="KW-0732">Signal</keyword>
<accession>A0A0H4X2Y2</accession>
<dbReference type="RefSeq" id="WP_002636070.1">
    <property type="nucleotide sequence ID" value="NZ_CP012109.1"/>
</dbReference>
<dbReference type="EMBL" id="CP012109">
    <property type="protein sequence ID" value="AKQ69509.1"/>
    <property type="molecule type" value="Genomic_DNA"/>
</dbReference>
<dbReference type="KEGG" id="mym:A176_006421"/>
<feature type="chain" id="PRO_5005213226" evidence="5">
    <location>
        <begin position="20"/>
        <end position="551"/>
    </location>
</feature>
<dbReference type="InterPro" id="IPR006685">
    <property type="entry name" value="MscS_channel_2nd"/>
</dbReference>
<evidence type="ECO:0000313" key="7">
    <source>
        <dbReference type="EMBL" id="AKQ69509.1"/>
    </source>
</evidence>
<dbReference type="GO" id="GO:0016020">
    <property type="term" value="C:membrane"/>
    <property type="evidence" value="ECO:0007669"/>
    <property type="project" value="UniProtKB-SubCell"/>
</dbReference>
<dbReference type="InterPro" id="IPR010920">
    <property type="entry name" value="LSM_dom_sf"/>
</dbReference>
<dbReference type="eggNOG" id="COG0668">
    <property type="taxonomic scope" value="Bacteria"/>
</dbReference>
<evidence type="ECO:0000256" key="2">
    <source>
        <dbReference type="ARBA" id="ARBA00022692"/>
    </source>
</evidence>
<proteinExistence type="predicted"/>
<dbReference type="AlphaFoldDB" id="A0A0H4X2Y2"/>
<sequence length="551" mass="59773">MRRSLALLLLLLLPLPGFALNGGLGEPPADVDRRTPMATAAGFLDTAHARDAVRAPHYLSLSHLPPEQQAAEGLRLAKRLVFVLDRMLWLDFANISQKPEGDSPDSVYESLGQIPLPRGSVDIRLQRVDAPEGPVWVVSEDTVRAIDTLFTVYGSPMVEKLPPFLFVRPVWVLELWQWLGLSVLLVGAWLAGRLAEAVVLRVGARAAGMTASGWDDQFVAAAKGPLRHPVAAVMVASCTRLLLFPPPAQHLVDVISRSVVIVAVAWFLVRFVRLAAGFVEDRVGTEGQNVARVRGLRTQLAVMRRVIECAIVLVAGSLLLLQFEAVRNVGVSLLASAGIAGLVLGLAAQKSISTLLAGIQLSITQPVRIGDTVIVEGEWGWVEEITLTYIVVKVWDLRRLVVPMSHFLDKPFQNWSKVSPDILGTAEIYADFRTNVPAARAELERIVATDGKGLWDGKVVRLQVTDCTERTIKLRALVSASDSGKAWDLRCVVREKFIEYLQKQPHGLPMLRAEASHTSAQEGAAVTLGVVPLGGGAAGANTVVPASRRQD</sequence>
<dbReference type="GO" id="GO:0008381">
    <property type="term" value="F:mechanosensitive monoatomic ion channel activity"/>
    <property type="evidence" value="ECO:0007669"/>
    <property type="project" value="UniProtKB-ARBA"/>
</dbReference>
<dbReference type="Gene3D" id="1.10.287.1260">
    <property type="match status" value="1"/>
</dbReference>
<dbReference type="Proteomes" id="UP000009026">
    <property type="component" value="Chromosome"/>
</dbReference>
<evidence type="ECO:0000313" key="8">
    <source>
        <dbReference type="Proteomes" id="UP000009026"/>
    </source>
</evidence>
<gene>
    <name evidence="7" type="ORF">A176_006421</name>
</gene>
<feature type="domain" description="Mechanosensitive ion channel MscS" evidence="6">
    <location>
        <begin position="351"/>
        <end position="417"/>
    </location>
</feature>
<comment type="subcellular location">
    <subcellularLocation>
        <location evidence="1">Membrane</location>
    </subcellularLocation>
</comment>
<protein>
    <submittedName>
        <fullName evidence="7">Putative transport system permease protein</fullName>
    </submittedName>
</protein>
<dbReference type="Gene3D" id="2.30.30.60">
    <property type="match status" value="1"/>
</dbReference>
<organism evidence="7 8">
    <name type="scientific">Pseudomyxococcus hansupus</name>
    <dbReference type="NCBI Taxonomy" id="1297742"/>
    <lineage>
        <taxon>Bacteria</taxon>
        <taxon>Pseudomonadati</taxon>
        <taxon>Myxococcota</taxon>
        <taxon>Myxococcia</taxon>
        <taxon>Myxococcales</taxon>
        <taxon>Cystobacterineae</taxon>
        <taxon>Myxococcaceae</taxon>
        <taxon>Pseudomyxococcus</taxon>
    </lineage>
</organism>
<evidence type="ECO:0000256" key="1">
    <source>
        <dbReference type="ARBA" id="ARBA00004370"/>
    </source>
</evidence>
<keyword evidence="8" id="KW-1185">Reference proteome</keyword>
<dbReference type="PANTHER" id="PTHR30566">
    <property type="entry name" value="YNAI-RELATED MECHANOSENSITIVE ION CHANNEL"/>
    <property type="match status" value="1"/>
</dbReference>
<dbReference type="PATRIC" id="fig|1297742.4.peg.6510"/>